<accession>A0AAD9GHW5</accession>
<dbReference type="GO" id="GO:0005829">
    <property type="term" value="C:cytosol"/>
    <property type="evidence" value="ECO:0007669"/>
    <property type="project" value="TreeGrafter"/>
</dbReference>
<protein>
    <submittedName>
        <fullName evidence="4">PCI domain containing protein</fullName>
    </submittedName>
</protein>
<dbReference type="Pfam" id="PF01399">
    <property type="entry name" value="PCI"/>
    <property type="match status" value="1"/>
</dbReference>
<evidence type="ECO:0000256" key="2">
    <source>
        <dbReference type="ARBA" id="ARBA00022942"/>
    </source>
</evidence>
<dbReference type="GO" id="GO:0008541">
    <property type="term" value="C:proteasome regulatory particle, lid subcomplex"/>
    <property type="evidence" value="ECO:0007669"/>
    <property type="project" value="TreeGrafter"/>
</dbReference>
<gene>
    <name evidence="4" type="ORF">X943_003497</name>
</gene>
<evidence type="ECO:0000256" key="1">
    <source>
        <dbReference type="ARBA" id="ARBA00006207"/>
    </source>
</evidence>
<keyword evidence="2" id="KW-0647">Proteasome</keyword>
<dbReference type="Pfam" id="PF22037">
    <property type="entry name" value="PSD13_N"/>
    <property type="match status" value="1"/>
</dbReference>
<proteinExistence type="inferred from homology"/>
<dbReference type="InterPro" id="IPR000717">
    <property type="entry name" value="PCI_dom"/>
</dbReference>
<dbReference type="PROSITE" id="PS50250">
    <property type="entry name" value="PCI"/>
    <property type="match status" value="1"/>
</dbReference>
<dbReference type="GO" id="GO:0006511">
    <property type="term" value="P:ubiquitin-dependent protein catabolic process"/>
    <property type="evidence" value="ECO:0007669"/>
    <property type="project" value="TreeGrafter"/>
</dbReference>
<dbReference type="InterPro" id="IPR035298">
    <property type="entry name" value="PSMD13"/>
</dbReference>
<dbReference type="EMBL" id="JAHBMH010000024">
    <property type="protein sequence ID" value="KAK1938698.1"/>
    <property type="molecule type" value="Genomic_DNA"/>
</dbReference>
<keyword evidence="5" id="KW-1185">Reference proteome</keyword>
<evidence type="ECO:0000313" key="5">
    <source>
        <dbReference type="Proteomes" id="UP001195914"/>
    </source>
</evidence>
<reference evidence="4" key="2">
    <citation type="submission" date="2021-05" db="EMBL/GenBank/DDBJ databases">
        <authorList>
            <person name="Pain A."/>
        </authorList>
    </citation>
    <scope>NUCLEOTIDE SEQUENCE</scope>
    <source>
        <strain evidence="4">1802A</strain>
    </source>
</reference>
<evidence type="ECO:0000313" key="4">
    <source>
        <dbReference type="EMBL" id="KAK1938698.1"/>
    </source>
</evidence>
<dbReference type="PANTHER" id="PTHR10539">
    <property type="entry name" value="26S PROTEASOME NON-ATPASE REGULATORY SUBUNIT 13"/>
    <property type="match status" value="1"/>
</dbReference>
<dbReference type="GO" id="GO:0005198">
    <property type="term" value="F:structural molecule activity"/>
    <property type="evidence" value="ECO:0007669"/>
    <property type="project" value="TreeGrafter"/>
</dbReference>
<name>A0AAD9GHW5_BABDI</name>
<dbReference type="InterPro" id="IPR036390">
    <property type="entry name" value="WH_DNA-bd_sf"/>
</dbReference>
<sequence>MKGDVEAALGKVSTNHPDLVPLVDQIRHDLTVKLYHELTGALLTLLEKPHIACDLKIQIFETVVHPIRSSINSLRFVQLLSYCSENLDPKVALEHLCKYDAFLEKDVEANLMHQIAKAHHMLKDNQLKQCETLLEDVKETVQQTMNLNIHVHSAYYRASAELNKVSKNFSQCYRDWIMYLTYTSINDIPEKERPGIAVEITTCAIIVHDSCSLGELIRQPIIEFYLKGSEHQWLYEMLIIFNEGQLQLFKEALEKYKGKIIHTVSIKVKRIPKIYQELAGREIELRKKITLIALLNLAFSKPNKQRILTFQEIADHCDIQLQDVEPFVLKALALKLIKGHIDQLRQVVQITWLQPRILDVGKLQNVTKRMEDWIESTNNLVCSLEKLTKEADTAV</sequence>
<dbReference type="Proteomes" id="UP001195914">
    <property type="component" value="Unassembled WGS sequence"/>
</dbReference>
<dbReference type="PANTHER" id="PTHR10539:SF0">
    <property type="entry name" value="26S PROTEASOME NON-ATPASE REGULATORY SUBUNIT 13"/>
    <property type="match status" value="1"/>
</dbReference>
<feature type="domain" description="PCI" evidence="3">
    <location>
        <begin position="168"/>
        <end position="355"/>
    </location>
</feature>
<organism evidence="4 5">
    <name type="scientific">Babesia divergens</name>
    <dbReference type="NCBI Taxonomy" id="32595"/>
    <lineage>
        <taxon>Eukaryota</taxon>
        <taxon>Sar</taxon>
        <taxon>Alveolata</taxon>
        <taxon>Apicomplexa</taxon>
        <taxon>Aconoidasida</taxon>
        <taxon>Piroplasmida</taxon>
        <taxon>Babesiidae</taxon>
        <taxon>Babesia</taxon>
    </lineage>
</organism>
<dbReference type="SUPFAM" id="SSF46785">
    <property type="entry name" value="Winged helix' DNA-binding domain"/>
    <property type="match status" value="1"/>
</dbReference>
<dbReference type="SMART" id="SM00088">
    <property type="entry name" value="PINT"/>
    <property type="match status" value="1"/>
</dbReference>
<evidence type="ECO:0000259" key="3">
    <source>
        <dbReference type="PROSITE" id="PS50250"/>
    </source>
</evidence>
<dbReference type="AlphaFoldDB" id="A0AAD9GHW5"/>
<reference evidence="4" key="1">
    <citation type="journal article" date="2014" name="Nucleic Acids Res.">
        <title>The evolutionary dynamics of variant antigen genes in Babesia reveal a history of genomic innovation underlying host-parasite interaction.</title>
        <authorList>
            <person name="Jackson A.P."/>
            <person name="Otto T.D."/>
            <person name="Darby A."/>
            <person name="Ramaprasad A."/>
            <person name="Xia D."/>
            <person name="Echaide I.E."/>
            <person name="Farber M."/>
            <person name="Gahlot S."/>
            <person name="Gamble J."/>
            <person name="Gupta D."/>
            <person name="Gupta Y."/>
            <person name="Jackson L."/>
            <person name="Malandrin L."/>
            <person name="Malas T.B."/>
            <person name="Moussa E."/>
            <person name="Nair M."/>
            <person name="Reid A.J."/>
            <person name="Sanders M."/>
            <person name="Sharma J."/>
            <person name="Tracey A."/>
            <person name="Quail M.A."/>
            <person name="Weir W."/>
            <person name="Wastling J.M."/>
            <person name="Hall N."/>
            <person name="Willadsen P."/>
            <person name="Lingelbach K."/>
            <person name="Shiels B."/>
            <person name="Tait A."/>
            <person name="Berriman M."/>
            <person name="Allred D.R."/>
            <person name="Pain A."/>
        </authorList>
    </citation>
    <scope>NUCLEOTIDE SEQUENCE</scope>
    <source>
        <strain evidence="4">1802A</strain>
    </source>
</reference>
<dbReference type="InterPro" id="IPR054179">
    <property type="entry name" value="PSD13_N"/>
</dbReference>
<comment type="similarity">
    <text evidence="1">Belongs to the proteasome subunit S11 family.</text>
</comment>
<comment type="caution">
    <text evidence="4">The sequence shown here is derived from an EMBL/GenBank/DDBJ whole genome shotgun (WGS) entry which is preliminary data.</text>
</comment>
<dbReference type="GO" id="GO:0005634">
    <property type="term" value="C:nucleus"/>
    <property type="evidence" value="ECO:0007669"/>
    <property type="project" value="TreeGrafter"/>
</dbReference>